<evidence type="ECO:0000313" key="6">
    <source>
        <dbReference type="EMBL" id="SMB78491.1"/>
    </source>
</evidence>
<dbReference type="InterPro" id="IPR036271">
    <property type="entry name" value="Tet_transcr_reg_TetR-rel_C_sf"/>
</dbReference>
<accession>A0A1W1UCF3</accession>
<dbReference type="GO" id="GO:0000976">
    <property type="term" value="F:transcription cis-regulatory region binding"/>
    <property type="evidence" value="ECO:0007669"/>
    <property type="project" value="TreeGrafter"/>
</dbReference>
<dbReference type="AlphaFoldDB" id="A0A1W1UCF3"/>
<evidence type="ECO:0000256" key="1">
    <source>
        <dbReference type="ARBA" id="ARBA00023015"/>
    </source>
</evidence>
<keyword evidence="1" id="KW-0805">Transcription regulation</keyword>
<dbReference type="SUPFAM" id="SSF46689">
    <property type="entry name" value="Homeodomain-like"/>
    <property type="match status" value="1"/>
</dbReference>
<dbReference type="InterPro" id="IPR023772">
    <property type="entry name" value="DNA-bd_HTH_TetR-type_CS"/>
</dbReference>
<dbReference type="STRING" id="695939.SAMN00790413_06681"/>
<reference evidence="6 7" key="1">
    <citation type="submission" date="2017-04" db="EMBL/GenBank/DDBJ databases">
        <authorList>
            <person name="Afonso C.L."/>
            <person name="Miller P.J."/>
            <person name="Scott M.A."/>
            <person name="Spackman E."/>
            <person name="Goraichik I."/>
            <person name="Dimitrov K.M."/>
            <person name="Suarez D.L."/>
            <person name="Swayne D.E."/>
        </authorList>
    </citation>
    <scope>NUCLEOTIDE SEQUENCE [LARGE SCALE GENOMIC DNA]</scope>
    <source>
        <strain evidence="6 7">KR-140</strain>
    </source>
</reference>
<keyword evidence="3" id="KW-0804">Transcription</keyword>
<dbReference type="Gene3D" id="1.10.357.10">
    <property type="entry name" value="Tetracycline Repressor, domain 2"/>
    <property type="match status" value="1"/>
</dbReference>
<evidence type="ECO:0000256" key="3">
    <source>
        <dbReference type="ARBA" id="ARBA00023163"/>
    </source>
</evidence>
<dbReference type="Proteomes" id="UP000192582">
    <property type="component" value="Unassembled WGS sequence"/>
</dbReference>
<name>A0A1W1UCF3_9DEIO</name>
<evidence type="ECO:0000256" key="4">
    <source>
        <dbReference type="PROSITE-ProRule" id="PRU00335"/>
    </source>
</evidence>
<dbReference type="GO" id="GO:0003700">
    <property type="term" value="F:DNA-binding transcription factor activity"/>
    <property type="evidence" value="ECO:0007669"/>
    <property type="project" value="TreeGrafter"/>
</dbReference>
<organism evidence="6 7">
    <name type="scientific">Deinococcus hopiensis KR-140</name>
    <dbReference type="NCBI Taxonomy" id="695939"/>
    <lineage>
        <taxon>Bacteria</taxon>
        <taxon>Thermotogati</taxon>
        <taxon>Deinococcota</taxon>
        <taxon>Deinococci</taxon>
        <taxon>Deinococcales</taxon>
        <taxon>Deinococcaceae</taxon>
        <taxon>Deinococcus</taxon>
    </lineage>
</organism>
<keyword evidence="2 4" id="KW-0238">DNA-binding</keyword>
<proteinExistence type="predicted"/>
<protein>
    <submittedName>
        <fullName evidence="6">Transcriptional regulator, TetR family</fullName>
    </submittedName>
</protein>
<keyword evidence="7" id="KW-1185">Reference proteome</keyword>
<feature type="DNA-binding region" description="H-T-H motif" evidence="4">
    <location>
        <begin position="49"/>
        <end position="68"/>
    </location>
</feature>
<dbReference type="InterPro" id="IPR050109">
    <property type="entry name" value="HTH-type_TetR-like_transc_reg"/>
</dbReference>
<dbReference type="InterPro" id="IPR009057">
    <property type="entry name" value="Homeodomain-like_sf"/>
</dbReference>
<dbReference type="Pfam" id="PF00440">
    <property type="entry name" value="TetR_N"/>
    <property type="match status" value="1"/>
</dbReference>
<dbReference type="RefSeq" id="WP_084045240.1">
    <property type="nucleotide sequence ID" value="NZ_FWWU01000002.1"/>
</dbReference>
<gene>
    <name evidence="6" type="ORF">SAMN00790413_06681</name>
</gene>
<sequence>MHSQDEVAFRLAWGLSHVPTRGPKPQYTIDDIAQAGVAVADASGLEGLSLANVAKAVGLTTTALYRYVSSKDTLIELIADAAAGPAPELTGATWQERVSAWAAARAAQIRLHPWLANVHPTSMPRLPHAIAWIDALLSAVADEPTIHGLRLALLVDTVVTTYTRNALSTMTATALPDWLNEAIASGHPHLGHAMTVQTDEDELRAAIAIILRGISPQAPI</sequence>
<evidence type="ECO:0000256" key="2">
    <source>
        <dbReference type="ARBA" id="ARBA00023125"/>
    </source>
</evidence>
<evidence type="ECO:0000259" key="5">
    <source>
        <dbReference type="PROSITE" id="PS50977"/>
    </source>
</evidence>
<dbReference type="SUPFAM" id="SSF48498">
    <property type="entry name" value="Tetracyclin repressor-like, C-terminal domain"/>
    <property type="match status" value="1"/>
</dbReference>
<dbReference type="PANTHER" id="PTHR30055:SF151">
    <property type="entry name" value="TRANSCRIPTIONAL REGULATORY PROTEIN"/>
    <property type="match status" value="1"/>
</dbReference>
<dbReference type="InterPro" id="IPR001647">
    <property type="entry name" value="HTH_TetR"/>
</dbReference>
<dbReference type="PROSITE" id="PS50977">
    <property type="entry name" value="HTH_TETR_2"/>
    <property type="match status" value="1"/>
</dbReference>
<dbReference type="PROSITE" id="PS01081">
    <property type="entry name" value="HTH_TETR_1"/>
    <property type="match status" value="1"/>
</dbReference>
<evidence type="ECO:0000313" key="7">
    <source>
        <dbReference type="Proteomes" id="UP000192582"/>
    </source>
</evidence>
<dbReference type="OrthoDB" id="9089941at2"/>
<dbReference type="PANTHER" id="PTHR30055">
    <property type="entry name" value="HTH-TYPE TRANSCRIPTIONAL REGULATOR RUTR"/>
    <property type="match status" value="1"/>
</dbReference>
<feature type="domain" description="HTH tetR-type" evidence="5">
    <location>
        <begin position="26"/>
        <end position="86"/>
    </location>
</feature>
<dbReference type="EMBL" id="FWWU01000002">
    <property type="protein sequence ID" value="SMB78491.1"/>
    <property type="molecule type" value="Genomic_DNA"/>
</dbReference>